<gene>
    <name evidence="3" type="ordered locus">Oter_2570</name>
</gene>
<dbReference type="OrthoDB" id="8902869at2"/>
<dbReference type="KEGG" id="ote:Oter_2570"/>
<evidence type="ECO:0000313" key="3">
    <source>
        <dbReference type="EMBL" id="ACB75852.1"/>
    </source>
</evidence>
<dbReference type="HOGENOM" id="CLU_1720501_0_0_0"/>
<accession>B1ZTX0</accession>
<feature type="transmembrane region" description="Helical" evidence="1">
    <location>
        <begin position="20"/>
        <end position="42"/>
    </location>
</feature>
<keyword evidence="1" id="KW-0472">Membrane</keyword>
<dbReference type="Pfam" id="PF19762">
    <property type="entry name" value="DUF6249"/>
    <property type="match status" value="1"/>
</dbReference>
<sequence>MDLNLSHLPLANLGLEPWMISIVVPVVGLVFAGVIIVTTFYFKHRERELWHQTARVALEKGQPLPVLPDSAGFGDAAAAVKAATAANNQPRWRGYLIGGLINLAVGAGLFVSLSQISGASFNVGYFGCIPGFIGIALLLGAVIEAFASRHKS</sequence>
<evidence type="ECO:0000259" key="2">
    <source>
        <dbReference type="Pfam" id="PF19762"/>
    </source>
</evidence>
<dbReference type="Proteomes" id="UP000007013">
    <property type="component" value="Chromosome"/>
</dbReference>
<keyword evidence="1" id="KW-1133">Transmembrane helix</keyword>
<dbReference type="EMBL" id="CP001032">
    <property type="protein sequence ID" value="ACB75852.1"/>
    <property type="molecule type" value="Genomic_DNA"/>
</dbReference>
<dbReference type="InterPro" id="IPR046216">
    <property type="entry name" value="DUF6249"/>
</dbReference>
<dbReference type="RefSeq" id="WP_012375387.1">
    <property type="nucleotide sequence ID" value="NC_010571.1"/>
</dbReference>
<name>B1ZTX0_OPITP</name>
<reference evidence="3 4" key="1">
    <citation type="journal article" date="2011" name="J. Bacteriol.">
        <title>Genome sequence of the verrucomicrobium Opitutus terrae PB90-1, an abundant inhabitant of rice paddy soil ecosystems.</title>
        <authorList>
            <person name="van Passel M.W."/>
            <person name="Kant R."/>
            <person name="Palva A."/>
            <person name="Copeland A."/>
            <person name="Lucas S."/>
            <person name="Lapidus A."/>
            <person name="Glavina del Rio T."/>
            <person name="Pitluck S."/>
            <person name="Goltsman E."/>
            <person name="Clum A."/>
            <person name="Sun H."/>
            <person name="Schmutz J."/>
            <person name="Larimer F.W."/>
            <person name="Land M.L."/>
            <person name="Hauser L."/>
            <person name="Kyrpides N."/>
            <person name="Mikhailova N."/>
            <person name="Richardson P.P."/>
            <person name="Janssen P.H."/>
            <person name="de Vos W.M."/>
            <person name="Smidt H."/>
        </authorList>
    </citation>
    <scope>NUCLEOTIDE SEQUENCE [LARGE SCALE GENOMIC DNA]</scope>
    <source>
        <strain evidence="4">DSM 11246 / JCM 15787 / PB90-1</strain>
    </source>
</reference>
<dbReference type="AlphaFoldDB" id="B1ZTX0"/>
<feature type="transmembrane region" description="Helical" evidence="1">
    <location>
        <begin position="123"/>
        <end position="147"/>
    </location>
</feature>
<feature type="transmembrane region" description="Helical" evidence="1">
    <location>
        <begin position="95"/>
        <end position="117"/>
    </location>
</feature>
<dbReference type="STRING" id="452637.Oter_2570"/>
<proteinExistence type="predicted"/>
<keyword evidence="4" id="KW-1185">Reference proteome</keyword>
<protein>
    <recommendedName>
        <fullName evidence="2">DUF6249 domain-containing protein</fullName>
    </recommendedName>
</protein>
<organism evidence="3 4">
    <name type="scientific">Opitutus terrae (strain DSM 11246 / JCM 15787 / PB90-1)</name>
    <dbReference type="NCBI Taxonomy" id="452637"/>
    <lineage>
        <taxon>Bacteria</taxon>
        <taxon>Pseudomonadati</taxon>
        <taxon>Verrucomicrobiota</taxon>
        <taxon>Opitutia</taxon>
        <taxon>Opitutales</taxon>
        <taxon>Opitutaceae</taxon>
        <taxon>Opitutus</taxon>
    </lineage>
</organism>
<evidence type="ECO:0000256" key="1">
    <source>
        <dbReference type="SAM" id="Phobius"/>
    </source>
</evidence>
<feature type="domain" description="DUF6249" evidence="2">
    <location>
        <begin position="22"/>
        <end position="144"/>
    </location>
</feature>
<keyword evidence="1" id="KW-0812">Transmembrane</keyword>
<evidence type="ECO:0000313" key="4">
    <source>
        <dbReference type="Proteomes" id="UP000007013"/>
    </source>
</evidence>